<dbReference type="AlphaFoldDB" id="A0A147KBM0"/>
<evidence type="ECO:0000256" key="1">
    <source>
        <dbReference type="SAM" id="Phobius"/>
    </source>
</evidence>
<dbReference type="InterPro" id="IPR020017">
    <property type="entry name" value="XapX_domain"/>
</dbReference>
<sequence>MKELILSVIAGMIIGMSFKFLKLPLPAPPVMAGVLGVFGVYFGGVVFDWLAKLIQQG</sequence>
<keyword evidence="1" id="KW-0812">Transmembrane</keyword>
<keyword evidence="3" id="KW-1185">Reference proteome</keyword>
<evidence type="ECO:0000313" key="3">
    <source>
        <dbReference type="Proteomes" id="UP000074108"/>
    </source>
</evidence>
<dbReference type="Proteomes" id="UP000074108">
    <property type="component" value="Unassembled WGS sequence"/>
</dbReference>
<dbReference type="RefSeq" id="WP_010174635.1">
    <property type="nucleotide sequence ID" value="NZ_LDYG01000007.1"/>
</dbReference>
<feature type="transmembrane region" description="Helical" evidence="1">
    <location>
        <begin position="29"/>
        <end position="51"/>
    </location>
</feature>
<comment type="caution">
    <text evidence="2">The sequence shown here is derived from an EMBL/GenBank/DDBJ whole genome shotgun (WGS) entry which is preliminary data.</text>
</comment>
<dbReference type="STRING" id="1150625.Q75_01945"/>
<reference evidence="2 3" key="1">
    <citation type="journal article" date="2016" name="Front. Microbiol.">
        <title>Microevolution Analysis of Bacillus coahuilensis Unveils Differences in Phosphorus Acquisition Strategies and Their Regulation.</title>
        <authorList>
            <person name="Gomez-Lunar Z."/>
            <person name="Hernandez-Gonzalez I."/>
            <person name="Rodriguez-Torres M.D."/>
            <person name="Souza V."/>
            <person name="Olmedo-Alvarez G."/>
        </authorList>
    </citation>
    <scope>NUCLEOTIDE SEQUENCE [LARGE SCALE GENOMIC DNA]</scope>
    <source>
        <strain evidence="3">p1.1.43</strain>
    </source>
</reference>
<organism evidence="2 3">
    <name type="scientific">Bacillus coahuilensis p1.1.43</name>
    <dbReference type="NCBI Taxonomy" id="1150625"/>
    <lineage>
        <taxon>Bacteria</taxon>
        <taxon>Bacillati</taxon>
        <taxon>Bacillota</taxon>
        <taxon>Bacilli</taxon>
        <taxon>Bacillales</taxon>
        <taxon>Bacillaceae</taxon>
        <taxon>Bacillus</taxon>
    </lineage>
</organism>
<dbReference type="NCBIfam" id="TIGR03510">
    <property type="entry name" value="XapX"/>
    <property type="match status" value="1"/>
</dbReference>
<evidence type="ECO:0000313" key="2">
    <source>
        <dbReference type="EMBL" id="KUP08818.1"/>
    </source>
</evidence>
<accession>A0A147KBM0</accession>
<dbReference type="EMBL" id="LDYG01000007">
    <property type="protein sequence ID" value="KUP08818.1"/>
    <property type="molecule type" value="Genomic_DNA"/>
</dbReference>
<keyword evidence="1" id="KW-0472">Membrane</keyword>
<protein>
    <submittedName>
        <fullName evidence="2">XapX domain protein</fullName>
    </submittedName>
</protein>
<dbReference type="PATRIC" id="fig|1150625.3.peg.411"/>
<name>A0A147KBM0_9BACI</name>
<gene>
    <name evidence="2" type="ORF">Q75_01945</name>
</gene>
<keyword evidence="1" id="KW-1133">Transmembrane helix</keyword>
<proteinExistence type="predicted"/>